<feature type="compositionally biased region" description="Polar residues" evidence="1">
    <location>
        <begin position="31"/>
        <end position="41"/>
    </location>
</feature>
<proteinExistence type="predicted"/>
<dbReference type="AlphaFoldDB" id="A0A542EQJ1"/>
<reference evidence="2 3" key="1">
    <citation type="submission" date="2019-06" db="EMBL/GenBank/DDBJ databases">
        <title>Sequencing the genomes of 1000 actinobacteria strains.</title>
        <authorList>
            <person name="Klenk H.-P."/>
        </authorList>
    </citation>
    <scope>NUCLEOTIDE SEQUENCE [LARGE SCALE GENOMIC DNA]</scope>
    <source>
        <strain evidence="2 3">DSM 17305</strain>
    </source>
</reference>
<evidence type="ECO:0000256" key="1">
    <source>
        <dbReference type="SAM" id="MobiDB-lite"/>
    </source>
</evidence>
<sequence>MAEDQPERPYQVLLGKGAVRDRSASPAAKQAGQQANPQRGQ</sequence>
<keyword evidence="3" id="KW-1185">Reference proteome</keyword>
<accession>A0A542EQJ1</accession>
<name>A0A542EQJ1_9ACTN</name>
<dbReference type="RefSeq" id="WP_272952056.1">
    <property type="nucleotide sequence ID" value="NZ_BAAAKA010000051.1"/>
</dbReference>
<dbReference type="Proteomes" id="UP000316298">
    <property type="component" value="Unassembled WGS sequence"/>
</dbReference>
<evidence type="ECO:0000313" key="2">
    <source>
        <dbReference type="EMBL" id="TQJ17620.1"/>
    </source>
</evidence>
<gene>
    <name evidence="2" type="ORF">FB475_1744</name>
</gene>
<comment type="caution">
    <text evidence="2">The sequence shown here is derived from an EMBL/GenBank/DDBJ whole genome shotgun (WGS) entry which is preliminary data.</text>
</comment>
<organism evidence="2 3">
    <name type="scientific">Kribbella jejuensis</name>
    <dbReference type="NCBI Taxonomy" id="236068"/>
    <lineage>
        <taxon>Bacteria</taxon>
        <taxon>Bacillati</taxon>
        <taxon>Actinomycetota</taxon>
        <taxon>Actinomycetes</taxon>
        <taxon>Propionibacteriales</taxon>
        <taxon>Kribbellaceae</taxon>
        <taxon>Kribbella</taxon>
    </lineage>
</organism>
<protein>
    <submittedName>
        <fullName evidence="2">Uncharacterized protein</fullName>
    </submittedName>
</protein>
<feature type="region of interest" description="Disordered" evidence="1">
    <location>
        <begin position="1"/>
        <end position="41"/>
    </location>
</feature>
<dbReference type="EMBL" id="VFMM01000001">
    <property type="protein sequence ID" value="TQJ17620.1"/>
    <property type="molecule type" value="Genomic_DNA"/>
</dbReference>
<evidence type="ECO:0000313" key="3">
    <source>
        <dbReference type="Proteomes" id="UP000316298"/>
    </source>
</evidence>